<feature type="non-terminal residue" evidence="5">
    <location>
        <position position="1"/>
    </location>
</feature>
<keyword evidence="2" id="KW-0378">Hydrolase</keyword>
<dbReference type="InterPro" id="IPR023214">
    <property type="entry name" value="HAD_sf"/>
</dbReference>
<dbReference type="Pfam" id="PF13419">
    <property type="entry name" value="HAD_2"/>
    <property type="match status" value="1"/>
</dbReference>
<dbReference type="InterPro" id="IPR023198">
    <property type="entry name" value="PGP-like_dom2"/>
</dbReference>
<dbReference type="Gene3D" id="3.40.50.1000">
    <property type="entry name" value="HAD superfamily/HAD-like"/>
    <property type="match status" value="1"/>
</dbReference>
<accession>X0U9E6</accession>
<dbReference type="SUPFAM" id="SSF56784">
    <property type="entry name" value="HAD-like"/>
    <property type="match status" value="1"/>
</dbReference>
<dbReference type="NCBIfam" id="TIGR01509">
    <property type="entry name" value="HAD-SF-IA-v3"/>
    <property type="match status" value="1"/>
</dbReference>
<protein>
    <recommendedName>
        <fullName evidence="6">Phosphoglycolate phosphatase</fullName>
    </recommendedName>
</protein>
<organism evidence="5">
    <name type="scientific">marine sediment metagenome</name>
    <dbReference type="NCBI Taxonomy" id="412755"/>
    <lineage>
        <taxon>unclassified sequences</taxon>
        <taxon>metagenomes</taxon>
        <taxon>ecological metagenomes</taxon>
    </lineage>
</organism>
<dbReference type="NCBIfam" id="TIGR01549">
    <property type="entry name" value="HAD-SF-IA-v1"/>
    <property type="match status" value="1"/>
</dbReference>
<dbReference type="GO" id="GO:0005829">
    <property type="term" value="C:cytosol"/>
    <property type="evidence" value="ECO:0007669"/>
    <property type="project" value="TreeGrafter"/>
</dbReference>
<dbReference type="AlphaFoldDB" id="X0U9E6"/>
<reference evidence="5" key="1">
    <citation type="journal article" date="2014" name="Front. Microbiol.">
        <title>High frequency of phylogenetically diverse reductive dehalogenase-homologous genes in deep subseafloor sedimentary metagenomes.</title>
        <authorList>
            <person name="Kawai M."/>
            <person name="Futagami T."/>
            <person name="Toyoda A."/>
            <person name="Takaki Y."/>
            <person name="Nishi S."/>
            <person name="Hori S."/>
            <person name="Arai W."/>
            <person name="Tsubouchi T."/>
            <person name="Morono Y."/>
            <person name="Uchiyama I."/>
            <person name="Ito T."/>
            <person name="Fujiyama A."/>
            <person name="Inagaki F."/>
            <person name="Takami H."/>
        </authorList>
    </citation>
    <scope>NUCLEOTIDE SEQUENCE</scope>
    <source>
        <strain evidence="5">Expedition CK06-06</strain>
    </source>
</reference>
<keyword evidence="3" id="KW-0460">Magnesium</keyword>
<evidence type="ECO:0000256" key="2">
    <source>
        <dbReference type="ARBA" id="ARBA00022801"/>
    </source>
</evidence>
<keyword evidence="1" id="KW-0479">Metal-binding</keyword>
<dbReference type="PANTHER" id="PTHR43434:SF23">
    <property type="entry name" value="PHOSPHOGLYCOLATE PHOSPHATASE"/>
    <property type="match status" value="1"/>
</dbReference>
<dbReference type="InterPro" id="IPR006439">
    <property type="entry name" value="HAD-SF_hydro_IA"/>
</dbReference>
<dbReference type="EMBL" id="BARS01003664">
    <property type="protein sequence ID" value="GAF85120.1"/>
    <property type="molecule type" value="Genomic_DNA"/>
</dbReference>
<dbReference type="GO" id="GO:0006281">
    <property type="term" value="P:DNA repair"/>
    <property type="evidence" value="ECO:0007669"/>
    <property type="project" value="TreeGrafter"/>
</dbReference>
<comment type="caution">
    <text evidence="5">The sequence shown here is derived from an EMBL/GenBank/DDBJ whole genome shotgun (WGS) entry which is preliminary data.</text>
</comment>
<evidence type="ECO:0000256" key="3">
    <source>
        <dbReference type="ARBA" id="ARBA00022842"/>
    </source>
</evidence>
<dbReference type="InterPro" id="IPR036412">
    <property type="entry name" value="HAD-like_sf"/>
</dbReference>
<proteinExistence type="predicted"/>
<dbReference type="GO" id="GO:0046872">
    <property type="term" value="F:metal ion binding"/>
    <property type="evidence" value="ECO:0007669"/>
    <property type="project" value="UniProtKB-KW"/>
</dbReference>
<dbReference type="Gene3D" id="1.10.150.240">
    <property type="entry name" value="Putative phosphatase, domain 2"/>
    <property type="match status" value="1"/>
</dbReference>
<dbReference type="InterPro" id="IPR050155">
    <property type="entry name" value="HAD-like_hydrolase_sf"/>
</dbReference>
<evidence type="ECO:0000313" key="5">
    <source>
        <dbReference type="EMBL" id="GAF85120.1"/>
    </source>
</evidence>
<evidence type="ECO:0008006" key="6">
    <source>
        <dbReference type="Google" id="ProtNLM"/>
    </source>
</evidence>
<evidence type="ECO:0000256" key="4">
    <source>
        <dbReference type="ARBA" id="ARBA00023277"/>
    </source>
</evidence>
<dbReference type="PANTHER" id="PTHR43434">
    <property type="entry name" value="PHOSPHOGLYCOLATE PHOSPHATASE"/>
    <property type="match status" value="1"/>
</dbReference>
<name>X0U9E6_9ZZZZ</name>
<evidence type="ECO:0000256" key="1">
    <source>
        <dbReference type="ARBA" id="ARBA00022723"/>
    </source>
</evidence>
<gene>
    <name evidence="5" type="ORF">S01H1_07103</name>
</gene>
<sequence length="184" mass="19906">VPDEAIRPLISEGGRVMVDLTVGDARTGEDKERLRHRFLETYANNIAKQTRLFSEMPEVLEALEARGLRWGIVTNKLAAFTEPLVRALGIHGRAACVVSGDTTAHPKPHPEPLVYACRAAGGTPSECVYLGDAEKDVLAGRRAGMRTLVALYGYIPDGADPHAWGADGSVAHPLGLIRWLDENS</sequence>
<keyword evidence="4" id="KW-0119">Carbohydrate metabolism</keyword>
<dbReference type="InterPro" id="IPR041492">
    <property type="entry name" value="HAD_2"/>
</dbReference>
<dbReference type="GO" id="GO:0008967">
    <property type="term" value="F:phosphoglycolate phosphatase activity"/>
    <property type="evidence" value="ECO:0007669"/>
    <property type="project" value="TreeGrafter"/>
</dbReference>